<feature type="domain" description="LTD" evidence="3">
    <location>
        <begin position="31"/>
        <end position="168"/>
    </location>
</feature>
<reference evidence="4 5" key="1">
    <citation type="submission" date="2019-08" db="EMBL/GenBank/DDBJ databases">
        <authorList>
            <person name="Dong K."/>
        </authorList>
    </citation>
    <scope>NUCLEOTIDE SEQUENCE [LARGE SCALE GENOMIC DNA]</scope>
    <source>
        <strain evidence="4 5">M4-8</strain>
    </source>
</reference>
<dbReference type="RefSeq" id="WP_147825926.1">
    <property type="nucleotide sequence ID" value="NZ_BAAARG010000002.1"/>
</dbReference>
<accession>A0A5C8HPQ0</accession>
<organism evidence="4 5">
    <name type="scientific">Microbacterium mitrae</name>
    <dbReference type="NCBI Taxonomy" id="664640"/>
    <lineage>
        <taxon>Bacteria</taxon>
        <taxon>Bacillati</taxon>
        <taxon>Actinomycetota</taxon>
        <taxon>Actinomycetes</taxon>
        <taxon>Micrococcales</taxon>
        <taxon>Microbacteriaceae</taxon>
        <taxon>Microbacterium</taxon>
    </lineage>
</organism>
<dbReference type="SUPFAM" id="SSF56219">
    <property type="entry name" value="DNase I-like"/>
    <property type="match status" value="1"/>
</dbReference>
<comment type="caution">
    <text evidence="4">The sequence shown here is derived from an EMBL/GenBank/DDBJ whole genome shotgun (WGS) entry which is preliminary data.</text>
</comment>
<dbReference type="Gene3D" id="2.60.40.1260">
    <property type="entry name" value="Lamin Tail domain"/>
    <property type="match status" value="1"/>
</dbReference>
<dbReference type="InterPro" id="IPR005135">
    <property type="entry name" value="Endo/exonuclease/phosphatase"/>
</dbReference>
<dbReference type="PROSITE" id="PS51841">
    <property type="entry name" value="LTD"/>
    <property type="match status" value="1"/>
</dbReference>
<evidence type="ECO:0000259" key="3">
    <source>
        <dbReference type="PROSITE" id="PS51841"/>
    </source>
</evidence>
<dbReference type="Gene3D" id="2.60.40.10">
    <property type="entry name" value="Immunoglobulins"/>
    <property type="match status" value="2"/>
</dbReference>
<dbReference type="Pfam" id="PF16640">
    <property type="entry name" value="Big_3_5"/>
    <property type="match status" value="1"/>
</dbReference>
<dbReference type="CDD" id="cd04486">
    <property type="entry name" value="YhcR_OBF_like"/>
    <property type="match status" value="1"/>
</dbReference>
<dbReference type="Gene3D" id="3.60.10.10">
    <property type="entry name" value="Endonuclease/exonuclease/phosphatase"/>
    <property type="match status" value="1"/>
</dbReference>
<dbReference type="CDD" id="cd10283">
    <property type="entry name" value="MnuA_DNase1-like"/>
    <property type="match status" value="1"/>
</dbReference>
<dbReference type="InterPro" id="IPR032109">
    <property type="entry name" value="Big_3_5"/>
</dbReference>
<dbReference type="EMBL" id="VRSW01000002">
    <property type="protein sequence ID" value="TXK04791.1"/>
    <property type="molecule type" value="Genomic_DNA"/>
</dbReference>
<dbReference type="OrthoDB" id="1016457at2"/>
<dbReference type="Pfam" id="PF00932">
    <property type="entry name" value="LTD"/>
    <property type="match status" value="1"/>
</dbReference>
<dbReference type="InterPro" id="IPR001322">
    <property type="entry name" value="Lamin_tail_dom"/>
</dbReference>
<keyword evidence="4" id="KW-0255">Endonuclease</keyword>
<dbReference type="Pfam" id="PF03372">
    <property type="entry name" value="Exo_endo_phos"/>
    <property type="match status" value="1"/>
</dbReference>
<evidence type="ECO:0000256" key="1">
    <source>
        <dbReference type="SAM" id="MobiDB-lite"/>
    </source>
</evidence>
<dbReference type="Proteomes" id="UP000321196">
    <property type="component" value="Unassembled WGS sequence"/>
</dbReference>
<keyword evidence="2" id="KW-0732">Signal</keyword>
<evidence type="ECO:0000313" key="5">
    <source>
        <dbReference type="Proteomes" id="UP000321196"/>
    </source>
</evidence>
<evidence type="ECO:0000256" key="2">
    <source>
        <dbReference type="SAM" id="SignalP"/>
    </source>
</evidence>
<dbReference type="PANTHER" id="PTHR42834">
    <property type="entry name" value="ENDONUCLEASE/EXONUCLEASE/PHOSPHATASE FAMILY PROTEIN (AFU_ORTHOLOGUE AFUA_3G09210)"/>
    <property type="match status" value="1"/>
</dbReference>
<dbReference type="InterPro" id="IPR047971">
    <property type="entry name" value="ExeM-like"/>
</dbReference>
<dbReference type="NCBIfam" id="NF033681">
    <property type="entry name" value="ExeM_NucH_DNase"/>
    <property type="match status" value="1"/>
</dbReference>
<dbReference type="PANTHER" id="PTHR42834:SF1">
    <property type="entry name" value="ENDONUCLEASE_EXONUCLEASE_PHOSPHATASE FAMILY PROTEIN (AFU_ORTHOLOGUE AFUA_3G09210)"/>
    <property type="match status" value="1"/>
</dbReference>
<feature type="signal peptide" evidence="2">
    <location>
        <begin position="1"/>
        <end position="35"/>
    </location>
</feature>
<dbReference type="InterPro" id="IPR013783">
    <property type="entry name" value="Ig-like_fold"/>
</dbReference>
<keyword evidence="4" id="KW-0378">Hydrolase</keyword>
<dbReference type="SUPFAM" id="SSF74853">
    <property type="entry name" value="Lamin A/C globular tail domain"/>
    <property type="match status" value="1"/>
</dbReference>
<protein>
    <submittedName>
        <fullName evidence="4">ExeM/NucH family extracellular endonuclease</fullName>
    </submittedName>
</protein>
<feature type="region of interest" description="Disordered" evidence="1">
    <location>
        <begin position="202"/>
        <end position="222"/>
    </location>
</feature>
<gene>
    <name evidence="4" type="ORF">FVP60_09035</name>
</gene>
<dbReference type="AlphaFoldDB" id="A0A5C8HPQ0"/>
<dbReference type="InterPro" id="IPR036415">
    <property type="entry name" value="Lamin_tail_dom_sf"/>
</dbReference>
<proteinExistence type="predicted"/>
<keyword evidence="5" id="KW-1185">Reference proteome</keyword>
<feature type="chain" id="PRO_5023116057" evidence="2">
    <location>
        <begin position="36"/>
        <end position="1022"/>
    </location>
</feature>
<dbReference type="GO" id="GO:0005975">
    <property type="term" value="P:carbohydrate metabolic process"/>
    <property type="evidence" value="ECO:0007669"/>
    <property type="project" value="UniProtKB-ARBA"/>
</dbReference>
<evidence type="ECO:0000313" key="4">
    <source>
        <dbReference type="EMBL" id="TXK04791.1"/>
    </source>
</evidence>
<name>A0A5C8HPQ0_9MICO</name>
<dbReference type="InterPro" id="IPR036691">
    <property type="entry name" value="Endo/exonu/phosph_ase_sf"/>
</dbReference>
<keyword evidence="4" id="KW-0540">Nuclease</keyword>
<sequence length="1022" mass="102731">MSSPSPTRARRVIAPAAIAGLLLSSVGLAALPASAAVSTSAPVVINEIYGGGGNSGAAFNRDFIELVNVSDAAVDLSSWSVQYASTGGGTWQITPLTGVTLEAGKTLLVGQATGSNTSLPGFEPDVSGTIAMSGTGGKVALVSSATALSGSAGMAQSDSVIDYVGWGAATDFAGAPAPATSNALSISRNGDALNTVNNAADFATQTPTPTPQGGTGPVDPGEEQTLTIAEIQGTTDASPYAGTSVRTQGVVTAVYATGGFNGFTIQTAGTGGLSDLGSHLASDAVFVYSPDAVSSVSIGDSVEVAGVVSEFYGLTEITATAANVTQLPAASAPLPITAAWPATNAERETLESMLYLPAESFTVSNTYTTHQYGDVGLAWGTAPLRQPTDVAVPGSAEAAAVAADNAARAVILDDGASTNYLNSANTSLVPAYVSLTEPIAVGAAATLTHAHIVDFRNDAFKLNPTTPLSGGMPDGVDFANTRTAAPASVGGDVTVGSFNVLNYFTTLGTESASCTSYADRTGDGVTVRGGCDQRGAWDSADLQRQQEKIVAAINGLDASVVGLMEIENSAVLGEATDEALLSLVAALNAGLATPKWAAVASATNLPPLSEQDVITNAIIYQPAKVTPVGAASALADQSGDGEAFGNAREPIAQTFVPAAGGTAFTVVVNHFKSKGSAGPWPGDADTGDGQGASVESRVRQATALRDWIATDPTGSGSTDVLLVGDFNSYGQEDPLQVLYAAGFVNAEHYYGVTDSTYVFQGLSGSLDHVLLSPSALERSTGAAVWDINAGEALALEYSRYNSVGALYHEATPYRSSDHDPVIVGLNAGQVASTTTLSLSTATAPAGSAVTATTTVSSVGDVAGTVEFVVDDVVVASAPTVDGVASVTLPTTLTVGEHTVIARFGGSATALPSASAPTTLTVTPAGPIASSVTVESNTVVVNKYLPAKLKVQVSVPGGSTSGTVSFYDGRRPLGSQAVAADGTANFTITKHLPRGVQCITAVFTPAGSGVTGSQATTWVLVLR</sequence>
<dbReference type="GO" id="GO:0004519">
    <property type="term" value="F:endonuclease activity"/>
    <property type="evidence" value="ECO:0007669"/>
    <property type="project" value="UniProtKB-KW"/>
</dbReference>